<protein>
    <submittedName>
        <fullName evidence="1">Uncharacterized protein</fullName>
    </submittedName>
</protein>
<dbReference type="Proteomes" id="UP000663836">
    <property type="component" value="Unassembled WGS sequence"/>
</dbReference>
<feature type="non-terminal residue" evidence="1">
    <location>
        <position position="1"/>
    </location>
</feature>
<proteinExistence type="predicted"/>
<dbReference type="AlphaFoldDB" id="A0A820JDD9"/>
<reference evidence="1" key="1">
    <citation type="submission" date="2021-02" db="EMBL/GenBank/DDBJ databases">
        <authorList>
            <person name="Nowell W R."/>
        </authorList>
    </citation>
    <scope>NUCLEOTIDE SEQUENCE</scope>
</reference>
<evidence type="ECO:0000313" key="2">
    <source>
        <dbReference type="Proteomes" id="UP000663836"/>
    </source>
</evidence>
<gene>
    <name evidence="1" type="ORF">JBS370_LOCUS41150</name>
</gene>
<accession>A0A820JDD9</accession>
<name>A0A820JDD9_9BILA</name>
<dbReference type="EMBL" id="CAJOBD010042789">
    <property type="protein sequence ID" value="CAF4325373.1"/>
    <property type="molecule type" value="Genomic_DNA"/>
</dbReference>
<organism evidence="1 2">
    <name type="scientific">Rotaria sordida</name>
    <dbReference type="NCBI Taxonomy" id="392033"/>
    <lineage>
        <taxon>Eukaryota</taxon>
        <taxon>Metazoa</taxon>
        <taxon>Spiralia</taxon>
        <taxon>Gnathifera</taxon>
        <taxon>Rotifera</taxon>
        <taxon>Eurotatoria</taxon>
        <taxon>Bdelloidea</taxon>
        <taxon>Philodinida</taxon>
        <taxon>Philodinidae</taxon>
        <taxon>Rotaria</taxon>
    </lineage>
</organism>
<sequence length="39" mass="4500">IKFYKIRAKTLPPNPESYSETYSGEQFLIYDSTQEKLGG</sequence>
<evidence type="ECO:0000313" key="1">
    <source>
        <dbReference type="EMBL" id="CAF4325373.1"/>
    </source>
</evidence>
<comment type="caution">
    <text evidence="1">The sequence shown here is derived from an EMBL/GenBank/DDBJ whole genome shotgun (WGS) entry which is preliminary data.</text>
</comment>